<gene>
    <name evidence="3" type="ORF">AVDCRST_MAG57-2646</name>
</gene>
<dbReference type="PROSITE" id="PS50921">
    <property type="entry name" value="ANTAR"/>
    <property type="match status" value="1"/>
</dbReference>
<dbReference type="Pfam" id="PF03861">
    <property type="entry name" value="ANTAR"/>
    <property type="match status" value="1"/>
</dbReference>
<feature type="region of interest" description="Disordered" evidence="1">
    <location>
        <begin position="1"/>
        <end position="52"/>
    </location>
</feature>
<protein>
    <recommendedName>
        <fullName evidence="2">ANTAR domain-containing protein</fullName>
    </recommendedName>
</protein>
<dbReference type="InterPro" id="IPR036388">
    <property type="entry name" value="WH-like_DNA-bd_sf"/>
</dbReference>
<feature type="region of interest" description="Disordered" evidence="1">
    <location>
        <begin position="216"/>
        <end position="247"/>
    </location>
</feature>
<name>A0A6J4IUM7_9ACTN</name>
<evidence type="ECO:0000259" key="2">
    <source>
        <dbReference type="PROSITE" id="PS50921"/>
    </source>
</evidence>
<dbReference type="InterPro" id="IPR005561">
    <property type="entry name" value="ANTAR"/>
</dbReference>
<dbReference type="SUPFAM" id="SSF52172">
    <property type="entry name" value="CheY-like"/>
    <property type="match status" value="1"/>
</dbReference>
<dbReference type="Gene3D" id="1.10.10.10">
    <property type="entry name" value="Winged helix-like DNA-binding domain superfamily/Winged helix DNA-binding domain"/>
    <property type="match status" value="1"/>
</dbReference>
<dbReference type="EMBL" id="CADCTI010000220">
    <property type="protein sequence ID" value="CAA9261145.1"/>
    <property type="molecule type" value="Genomic_DNA"/>
</dbReference>
<feature type="domain" description="ANTAR" evidence="2">
    <location>
        <begin position="120"/>
        <end position="181"/>
    </location>
</feature>
<sequence>MIPGPRPPKGRNGPAAGRGADPADPPAASEPREDDDVSGSDSAATLDAEPPRVALIRTAQGWTVVSPGGADDVADLVEGMSLADLVADELGLLAEPDRATRRSVRGNSSVPDDELIDARVAALQRTVAQLEHALAARVSTERAIGVLAERHATSARSAFESMRRDARSQGRPVADLAREVLAGLPSGRHQDELASEATSDVLRVPGAPAGRAMLAQRRRHGSIDAVLPRADDAPGPSAGTPAPDGRS</sequence>
<dbReference type="AlphaFoldDB" id="A0A6J4IUM7"/>
<feature type="compositionally biased region" description="Low complexity" evidence="1">
    <location>
        <begin position="10"/>
        <end position="29"/>
    </location>
</feature>
<evidence type="ECO:0000256" key="1">
    <source>
        <dbReference type="SAM" id="MobiDB-lite"/>
    </source>
</evidence>
<accession>A0A6J4IUM7</accession>
<dbReference type="SMART" id="SM01012">
    <property type="entry name" value="ANTAR"/>
    <property type="match status" value="1"/>
</dbReference>
<evidence type="ECO:0000313" key="3">
    <source>
        <dbReference type="EMBL" id="CAA9261145.1"/>
    </source>
</evidence>
<organism evidence="3">
    <name type="scientific">uncultured Blastococcus sp</name>
    <dbReference type="NCBI Taxonomy" id="217144"/>
    <lineage>
        <taxon>Bacteria</taxon>
        <taxon>Bacillati</taxon>
        <taxon>Actinomycetota</taxon>
        <taxon>Actinomycetes</taxon>
        <taxon>Geodermatophilales</taxon>
        <taxon>Geodermatophilaceae</taxon>
        <taxon>Blastococcus</taxon>
        <taxon>environmental samples</taxon>
    </lineage>
</organism>
<proteinExistence type="predicted"/>
<dbReference type="InterPro" id="IPR011006">
    <property type="entry name" value="CheY-like_superfamily"/>
</dbReference>
<dbReference type="GO" id="GO:0003723">
    <property type="term" value="F:RNA binding"/>
    <property type="evidence" value="ECO:0007669"/>
    <property type="project" value="InterPro"/>
</dbReference>
<reference evidence="3" key="1">
    <citation type="submission" date="2020-02" db="EMBL/GenBank/DDBJ databases">
        <authorList>
            <person name="Meier V. D."/>
        </authorList>
    </citation>
    <scope>NUCLEOTIDE SEQUENCE</scope>
    <source>
        <strain evidence="3">AVDCRST_MAG57</strain>
    </source>
</reference>